<dbReference type="OrthoDB" id="271426at2157"/>
<feature type="transmembrane region" description="Helical" evidence="1">
    <location>
        <begin position="122"/>
        <end position="139"/>
    </location>
</feature>
<gene>
    <name evidence="2" type="ORF">GRX66_00185</name>
</gene>
<reference evidence="2 3" key="1">
    <citation type="submission" date="2019-12" db="EMBL/GenBank/DDBJ databases">
        <title>Isolation and characterization of three novel carbon monoxide-oxidizing members of Halobacteria from salione crusts and soils.</title>
        <authorList>
            <person name="Myers M.R."/>
            <person name="King G.M."/>
        </authorList>
    </citation>
    <scope>NUCLEOTIDE SEQUENCE [LARGE SCALE GENOMIC DNA]</scope>
    <source>
        <strain evidence="2 3">PCN9</strain>
    </source>
</reference>
<dbReference type="Proteomes" id="UP000471521">
    <property type="component" value="Unassembled WGS sequence"/>
</dbReference>
<name>A0A6B0SDV6_9EURY</name>
<evidence type="ECO:0000313" key="2">
    <source>
        <dbReference type="EMBL" id="MXR19097.1"/>
    </source>
</evidence>
<keyword evidence="1" id="KW-0812">Transmembrane</keyword>
<evidence type="ECO:0000313" key="3">
    <source>
        <dbReference type="Proteomes" id="UP000471521"/>
    </source>
</evidence>
<keyword evidence="1" id="KW-0472">Membrane</keyword>
<organism evidence="2 3">
    <name type="scientific">Halobacterium bonnevillei</name>
    <dbReference type="NCBI Taxonomy" id="2692200"/>
    <lineage>
        <taxon>Archaea</taxon>
        <taxon>Methanobacteriati</taxon>
        <taxon>Methanobacteriota</taxon>
        <taxon>Stenosarchaea group</taxon>
        <taxon>Halobacteria</taxon>
        <taxon>Halobacteriales</taxon>
        <taxon>Halobacteriaceae</taxon>
        <taxon>Halobacterium</taxon>
    </lineage>
</organism>
<accession>A0A6B0SDV6</accession>
<dbReference type="EMBL" id="WUUU01000001">
    <property type="protein sequence ID" value="MXR19097.1"/>
    <property type="molecule type" value="Genomic_DNA"/>
</dbReference>
<protein>
    <submittedName>
        <fullName evidence="2">Uncharacterized protein</fullName>
    </submittedName>
</protein>
<comment type="caution">
    <text evidence="2">The sequence shown here is derived from an EMBL/GenBank/DDBJ whole genome shotgun (WGS) entry which is preliminary data.</text>
</comment>
<dbReference type="RefSeq" id="WP_159524699.1">
    <property type="nucleotide sequence ID" value="NZ_WUUU01000001.1"/>
</dbReference>
<keyword evidence="1" id="KW-1133">Transmembrane helix</keyword>
<evidence type="ECO:0000256" key="1">
    <source>
        <dbReference type="SAM" id="Phobius"/>
    </source>
</evidence>
<proteinExistence type="predicted"/>
<dbReference type="AlphaFoldDB" id="A0A6B0SDV6"/>
<keyword evidence="3" id="KW-1185">Reference proteome</keyword>
<dbReference type="InterPro" id="IPR058927">
    <property type="entry name" value="OB_2TM"/>
</dbReference>
<dbReference type="Pfam" id="PF26045">
    <property type="entry name" value="OB_2TM_halo"/>
    <property type="match status" value="1"/>
</dbReference>
<sequence>MDSRRARALGILVLVCLLAGMFVWAGSITPHPAENRYPGNTELLEDYEAYIGDPVQISGPVVHTEPVIIRISNSHESREINVQNFHPSVSVGERIVVFGTVGDDNTLDSDNAVVREPWEAKYMYLVSFVGGLWVLARLVNGWKINTDRWSVEPRDTPRFSWGGGEDA</sequence>